<protein>
    <submittedName>
        <fullName evidence="2">Uncharacterized protein</fullName>
    </submittedName>
</protein>
<name>A0A7R9WPB9_9STRA</name>
<dbReference type="AlphaFoldDB" id="A0A7R9WPB9"/>
<sequence length="97" mass="11159">MLNDEVEILEMQKQHLIKAKEQTAITKDVNDFAFPVSDNDDNSSCVSHATPVSAKRTPNKKTTPARKSISSKRRQPTSPKKWRRMIRSQRLQSIFYA</sequence>
<reference evidence="2" key="1">
    <citation type="submission" date="2021-01" db="EMBL/GenBank/DDBJ databases">
        <authorList>
            <person name="Corre E."/>
            <person name="Pelletier E."/>
            <person name="Niang G."/>
            <person name="Scheremetjew M."/>
            <person name="Finn R."/>
            <person name="Kale V."/>
            <person name="Holt S."/>
            <person name="Cochrane G."/>
            <person name="Meng A."/>
            <person name="Brown T."/>
            <person name="Cohen L."/>
        </authorList>
    </citation>
    <scope>NUCLEOTIDE SEQUENCE</scope>
    <source>
        <strain evidence="2">CCMP3328</strain>
    </source>
</reference>
<feature type="region of interest" description="Disordered" evidence="1">
    <location>
        <begin position="36"/>
        <end position="84"/>
    </location>
</feature>
<organism evidence="2">
    <name type="scientific">Craspedostauros australis</name>
    <dbReference type="NCBI Taxonomy" id="1486917"/>
    <lineage>
        <taxon>Eukaryota</taxon>
        <taxon>Sar</taxon>
        <taxon>Stramenopiles</taxon>
        <taxon>Ochrophyta</taxon>
        <taxon>Bacillariophyta</taxon>
        <taxon>Bacillariophyceae</taxon>
        <taxon>Bacillariophycidae</taxon>
        <taxon>Naviculales</taxon>
        <taxon>Naviculaceae</taxon>
        <taxon>Craspedostauros</taxon>
    </lineage>
</organism>
<evidence type="ECO:0000313" key="2">
    <source>
        <dbReference type="EMBL" id="CAD8330575.1"/>
    </source>
</evidence>
<proteinExistence type="predicted"/>
<feature type="compositionally biased region" description="Basic residues" evidence="1">
    <location>
        <begin position="69"/>
        <end position="84"/>
    </location>
</feature>
<dbReference type="EMBL" id="HBEF01004330">
    <property type="protein sequence ID" value="CAD8330575.1"/>
    <property type="molecule type" value="Transcribed_RNA"/>
</dbReference>
<gene>
    <name evidence="2" type="ORF">CAUS1442_LOCUS2673</name>
</gene>
<evidence type="ECO:0000256" key="1">
    <source>
        <dbReference type="SAM" id="MobiDB-lite"/>
    </source>
</evidence>
<accession>A0A7R9WPB9</accession>